<protein>
    <submittedName>
        <fullName evidence="1">Uncharacterized protein</fullName>
    </submittedName>
</protein>
<dbReference type="PANTHER" id="PTHR33546:SF1">
    <property type="entry name" value="LARGE, MULTIFUNCTIONAL SECRETED PROTEIN"/>
    <property type="match status" value="1"/>
</dbReference>
<feature type="non-terminal residue" evidence="1">
    <location>
        <position position="1"/>
    </location>
</feature>
<feature type="non-terminal residue" evidence="1">
    <location>
        <position position="362"/>
    </location>
</feature>
<dbReference type="AlphaFoldDB" id="A0A382NVA6"/>
<sequence length="362" mass="40430">WRGKGLDLYGPCYHGGKRPFICHPNGEPLWGNPPVNPWMLDGDTSTRAHYTGFSTLNNRICLLYDLSKAGRRTKVRQTLFSANDAVVRSYLLRSPSPSRSNNSMPGFIGGISHKAHIEMGEPVELNIPNVAAIQRAKDILVCILKGKGNLQSKLDVIKYSEEQFTEEGSTAGNKFVKSESKMAQIIYSTLSLPHSINKPLQFELITLSAPDKATAIRMARNWKQPQTATKSTQPHVQPANPKARRSFVLDPHYRIEALALPEINLFATGMDWLSKDQLAICTYTGEVWIVEKATGPVKEMKYRRFARGMNEPMGLLVKDGKIHLGNKAELTRLADTDNDGVADLFERVCSDWDYTGSYNSFS</sequence>
<name>A0A382NVA6_9ZZZZ</name>
<organism evidence="1">
    <name type="scientific">marine metagenome</name>
    <dbReference type="NCBI Taxonomy" id="408172"/>
    <lineage>
        <taxon>unclassified sequences</taxon>
        <taxon>metagenomes</taxon>
        <taxon>ecological metagenomes</taxon>
    </lineage>
</organism>
<reference evidence="1" key="1">
    <citation type="submission" date="2018-05" db="EMBL/GenBank/DDBJ databases">
        <authorList>
            <person name="Lanie J.A."/>
            <person name="Ng W.-L."/>
            <person name="Kazmierczak K.M."/>
            <person name="Andrzejewski T.M."/>
            <person name="Davidsen T.M."/>
            <person name="Wayne K.J."/>
            <person name="Tettelin H."/>
            <person name="Glass J.I."/>
            <person name="Rusch D."/>
            <person name="Podicherti R."/>
            <person name="Tsui H.-C.T."/>
            <person name="Winkler M.E."/>
        </authorList>
    </citation>
    <scope>NUCLEOTIDE SEQUENCE</scope>
</reference>
<gene>
    <name evidence="1" type="ORF">METZ01_LOCUS317957</name>
</gene>
<dbReference type="EMBL" id="UINC01103031">
    <property type="protein sequence ID" value="SVC65103.1"/>
    <property type="molecule type" value="Genomic_DNA"/>
</dbReference>
<proteinExistence type="predicted"/>
<evidence type="ECO:0000313" key="1">
    <source>
        <dbReference type="EMBL" id="SVC65103.1"/>
    </source>
</evidence>
<accession>A0A382NVA6</accession>
<dbReference type="PANTHER" id="PTHR33546">
    <property type="entry name" value="LARGE, MULTIFUNCTIONAL SECRETED PROTEIN-RELATED"/>
    <property type="match status" value="1"/>
</dbReference>